<sequence length="54" mass="6328">MQAGGIHQPLVNRLQRILQRARQGIQAFLYRAQAQRNFRLPEYILLRVHFVGKG</sequence>
<gene>
    <name evidence="1" type="ORF">SDC9_206280</name>
</gene>
<accession>A0A645JG51</accession>
<proteinExistence type="predicted"/>
<protein>
    <submittedName>
        <fullName evidence="1">Uncharacterized protein</fullName>
    </submittedName>
</protein>
<organism evidence="1">
    <name type="scientific">bioreactor metagenome</name>
    <dbReference type="NCBI Taxonomy" id="1076179"/>
    <lineage>
        <taxon>unclassified sequences</taxon>
        <taxon>metagenomes</taxon>
        <taxon>ecological metagenomes</taxon>
    </lineage>
</organism>
<name>A0A645JG51_9ZZZZ</name>
<evidence type="ECO:0000313" key="1">
    <source>
        <dbReference type="EMBL" id="MPN58573.1"/>
    </source>
</evidence>
<dbReference type="AlphaFoldDB" id="A0A645JG51"/>
<reference evidence="1" key="1">
    <citation type="submission" date="2019-08" db="EMBL/GenBank/DDBJ databases">
        <authorList>
            <person name="Kucharzyk K."/>
            <person name="Murdoch R.W."/>
            <person name="Higgins S."/>
            <person name="Loffler F."/>
        </authorList>
    </citation>
    <scope>NUCLEOTIDE SEQUENCE</scope>
</reference>
<comment type="caution">
    <text evidence="1">The sequence shown here is derived from an EMBL/GenBank/DDBJ whole genome shotgun (WGS) entry which is preliminary data.</text>
</comment>
<dbReference type="EMBL" id="VSSQ01131431">
    <property type="protein sequence ID" value="MPN58573.1"/>
    <property type="molecule type" value="Genomic_DNA"/>
</dbReference>